<accession>A0A182HR80</accession>
<dbReference type="VEuPathDB" id="VectorBase:AARA21_008760"/>
<organism evidence="1 2">
    <name type="scientific">Anopheles arabiensis</name>
    <name type="common">Mosquito</name>
    <dbReference type="NCBI Taxonomy" id="7173"/>
    <lineage>
        <taxon>Eukaryota</taxon>
        <taxon>Metazoa</taxon>
        <taxon>Ecdysozoa</taxon>
        <taxon>Arthropoda</taxon>
        <taxon>Hexapoda</taxon>
        <taxon>Insecta</taxon>
        <taxon>Pterygota</taxon>
        <taxon>Neoptera</taxon>
        <taxon>Endopterygota</taxon>
        <taxon>Diptera</taxon>
        <taxon>Nematocera</taxon>
        <taxon>Culicoidea</taxon>
        <taxon>Culicidae</taxon>
        <taxon>Anophelinae</taxon>
        <taxon>Anopheles</taxon>
    </lineage>
</organism>
<evidence type="ECO:0008006" key="3">
    <source>
        <dbReference type="Google" id="ProtNLM"/>
    </source>
</evidence>
<proteinExistence type="predicted"/>
<evidence type="ECO:0000313" key="1">
    <source>
        <dbReference type="EnsemblMetazoa" id="AARA003773-PA"/>
    </source>
</evidence>
<dbReference type="VEuPathDB" id="VectorBase:AARA003773"/>
<dbReference type="InterPro" id="IPR023214">
    <property type="entry name" value="HAD_sf"/>
</dbReference>
<dbReference type="Pfam" id="PF13344">
    <property type="entry name" value="Hydrolase_6"/>
    <property type="match status" value="1"/>
</dbReference>
<dbReference type="PANTHER" id="PTHR19288">
    <property type="entry name" value="4-NITROPHENYLPHOSPHATASE-RELATED"/>
    <property type="match status" value="1"/>
</dbReference>
<evidence type="ECO:0000313" key="2">
    <source>
        <dbReference type="Proteomes" id="UP000075840"/>
    </source>
</evidence>
<dbReference type="EnsemblMetazoa" id="AARA003773-RA">
    <property type="protein sequence ID" value="AARA003773-PA"/>
    <property type="gene ID" value="AARA003773"/>
</dbReference>
<dbReference type="InterPro" id="IPR036412">
    <property type="entry name" value="HAD-like_sf"/>
</dbReference>
<dbReference type="Gene3D" id="3.40.50.1000">
    <property type="entry name" value="HAD superfamily/HAD-like"/>
    <property type="match status" value="1"/>
</dbReference>
<dbReference type="AlphaFoldDB" id="A0A182HR80"/>
<dbReference type="SUPFAM" id="SSF56784">
    <property type="entry name" value="HAD-like"/>
    <property type="match status" value="1"/>
</dbReference>
<name>A0A182HR80_ANOAR</name>
<keyword evidence="2" id="KW-1185">Reference proteome</keyword>
<dbReference type="PANTHER" id="PTHR19288:SF4">
    <property type="entry name" value="RE04130P-RELATED"/>
    <property type="match status" value="1"/>
</dbReference>
<protein>
    <recommendedName>
        <fullName evidence="3">Phosphoglycolate phosphatase</fullName>
    </recommendedName>
</protein>
<sequence length="129" mass="14709">MENKQDKSTILVNLSIEEKEKFFDSFDTVQTDCDGVLWTLHGVIIDVQFALRALRNSGKRVLFVSNNSVRTMKDYRAKLEGLAGHAVTDDDITYPVKTICWFLRENKFDALCYLIGSANIKDCLRHAGF</sequence>
<dbReference type="GO" id="GO:0016791">
    <property type="term" value="F:phosphatase activity"/>
    <property type="evidence" value="ECO:0007669"/>
    <property type="project" value="TreeGrafter"/>
</dbReference>
<reference evidence="1" key="1">
    <citation type="submission" date="2022-08" db="UniProtKB">
        <authorList>
            <consortium name="EnsemblMetazoa"/>
        </authorList>
    </citation>
    <scope>IDENTIFICATION</scope>
    <source>
        <strain evidence="1">Dongola</strain>
    </source>
</reference>
<dbReference type="Proteomes" id="UP000075840">
    <property type="component" value="Unassembled WGS sequence"/>
</dbReference>
<dbReference type="InterPro" id="IPR006357">
    <property type="entry name" value="HAD-SF_hydro_IIA"/>
</dbReference>
<dbReference type="EMBL" id="APCN01001655">
    <property type="status" value="NOT_ANNOTATED_CDS"/>
    <property type="molecule type" value="Genomic_DNA"/>
</dbReference>
<dbReference type="GO" id="GO:0005737">
    <property type="term" value="C:cytoplasm"/>
    <property type="evidence" value="ECO:0007669"/>
    <property type="project" value="TreeGrafter"/>
</dbReference>